<evidence type="ECO:0000256" key="1">
    <source>
        <dbReference type="SAM" id="Phobius"/>
    </source>
</evidence>
<evidence type="ECO:0000313" key="2">
    <source>
        <dbReference type="EMBL" id="KAG8435731.1"/>
    </source>
</evidence>
<dbReference type="EMBL" id="JAACNH010000008">
    <property type="protein sequence ID" value="KAG8435731.1"/>
    <property type="molecule type" value="Genomic_DNA"/>
</dbReference>
<proteinExistence type="predicted"/>
<keyword evidence="1" id="KW-0472">Membrane</keyword>
<keyword evidence="3" id="KW-1185">Reference proteome</keyword>
<reference evidence="2" key="1">
    <citation type="thesis" date="2020" institute="ProQuest LLC" country="789 East Eisenhower Parkway, Ann Arbor, MI, USA">
        <title>Comparative Genomics and Chromosome Evolution.</title>
        <authorList>
            <person name="Mudd A.B."/>
        </authorList>
    </citation>
    <scope>NUCLEOTIDE SEQUENCE</scope>
    <source>
        <strain evidence="2">Female2</strain>
        <tissue evidence="2">Blood</tissue>
    </source>
</reference>
<comment type="caution">
    <text evidence="2">The sequence shown here is derived from an EMBL/GenBank/DDBJ whole genome shotgun (WGS) entry which is preliminary data.</text>
</comment>
<protein>
    <submittedName>
        <fullName evidence="2">Uncharacterized protein</fullName>
    </submittedName>
</protein>
<keyword evidence="1" id="KW-0812">Transmembrane</keyword>
<sequence>MLVDWMVYLLILFTLYCCLIYRQATVSYNRMLVTSQGHTQVLLVMCTELSHSFPIELFLSCPQNESNPMFCFVMNGPSHPLSLCVTKLLG</sequence>
<organism evidence="2 3">
    <name type="scientific">Hymenochirus boettgeri</name>
    <name type="common">Congo dwarf clawed frog</name>
    <dbReference type="NCBI Taxonomy" id="247094"/>
    <lineage>
        <taxon>Eukaryota</taxon>
        <taxon>Metazoa</taxon>
        <taxon>Chordata</taxon>
        <taxon>Craniata</taxon>
        <taxon>Vertebrata</taxon>
        <taxon>Euteleostomi</taxon>
        <taxon>Amphibia</taxon>
        <taxon>Batrachia</taxon>
        <taxon>Anura</taxon>
        <taxon>Pipoidea</taxon>
        <taxon>Pipidae</taxon>
        <taxon>Pipinae</taxon>
        <taxon>Hymenochirus</taxon>
    </lineage>
</organism>
<keyword evidence="1" id="KW-1133">Transmembrane helix</keyword>
<feature type="transmembrane region" description="Helical" evidence="1">
    <location>
        <begin position="6"/>
        <end position="22"/>
    </location>
</feature>
<name>A0A8T2IZ86_9PIPI</name>
<dbReference type="AlphaFoldDB" id="A0A8T2IZ86"/>
<accession>A0A8T2IZ86</accession>
<dbReference type="Proteomes" id="UP000812440">
    <property type="component" value="Chromosome 7"/>
</dbReference>
<gene>
    <name evidence="2" type="ORF">GDO86_013613</name>
</gene>
<evidence type="ECO:0000313" key="3">
    <source>
        <dbReference type="Proteomes" id="UP000812440"/>
    </source>
</evidence>